<dbReference type="PROSITE" id="PS50089">
    <property type="entry name" value="ZF_RING_2"/>
    <property type="match status" value="1"/>
</dbReference>
<evidence type="ECO:0000313" key="6">
    <source>
        <dbReference type="EMBL" id="GMR37824.1"/>
    </source>
</evidence>
<evidence type="ECO:0000259" key="5">
    <source>
        <dbReference type="PROSITE" id="PS50089"/>
    </source>
</evidence>
<evidence type="ECO:0000256" key="2">
    <source>
        <dbReference type="ARBA" id="ARBA00022833"/>
    </source>
</evidence>
<feature type="non-terminal residue" evidence="6">
    <location>
        <position position="68"/>
    </location>
</feature>
<dbReference type="InterPro" id="IPR013083">
    <property type="entry name" value="Znf_RING/FYVE/PHD"/>
</dbReference>
<evidence type="ECO:0000313" key="7">
    <source>
        <dbReference type="Proteomes" id="UP001328107"/>
    </source>
</evidence>
<dbReference type="Proteomes" id="UP001328107">
    <property type="component" value="Unassembled WGS sequence"/>
</dbReference>
<keyword evidence="7" id="KW-1185">Reference proteome</keyword>
<dbReference type="SUPFAM" id="SSF57850">
    <property type="entry name" value="RING/U-box"/>
    <property type="match status" value="1"/>
</dbReference>
<dbReference type="GO" id="GO:0008270">
    <property type="term" value="F:zinc ion binding"/>
    <property type="evidence" value="ECO:0007669"/>
    <property type="project" value="UniProtKB-KW"/>
</dbReference>
<evidence type="ECO:0000256" key="4">
    <source>
        <dbReference type="SAM" id="MobiDB-lite"/>
    </source>
</evidence>
<keyword evidence="1 3" id="KW-0479">Metal-binding</keyword>
<keyword evidence="2" id="KW-0862">Zinc</keyword>
<protein>
    <recommendedName>
        <fullName evidence="5">RING-type domain-containing protein</fullName>
    </recommendedName>
</protein>
<dbReference type="InterPro" id="IPR001841">
    <property type="entry name" value="Znf_RING"/>
</dbReference>
<dbReference type="EMBL" id="BTRK01000002">
    <property type="protein sequence ID" value="GMR37824.1"/>
    <property type="molecule type" value="Genomic_DNA"/>
</dbReference>
<sequence length="68" mass="7517">DSARDEVETGSGSVEERDRSPSVSRTLCIICLEKSPNILFYDCKHLAMCEDCLEASQANSMTSCPKCR</sequence>
<organism evidence="6 7">
    <name type="scientific">Pristionchus mayeri</name>
    <dbReference type="NCBI Taxonomy" id="1317129"/>
    <lineage>
        <taxon>Eukaryota</taxon>
        <taxon>Metazoa</taxon>
        <taxon>Ecdysozoa</taxon>
        <taxon>Nematoda</taxon>
        <taxon>Chromadorea</taxon>
        <taxon>Rhabditida</taxon>
        <taxon>Rhabditina</taxon>
        <taxon>Diplogasteromorpha</taxon>
        <taxon>Diplogasteroidea</taxon>
        <taxon>Neodiplogasteridae</taxon>
        <taxon>Pristionchus</taxon>
    </lineage>
</organism>
<name>A0AAN4ZD79_9BILA</name>
<evidence type="ECO:0000256" key="3">
    <source>
        <dbReference type="PROSITE-ProRule" id="PRU00175"/>
    </source>
</evidence>
<accession>A0AAN4ZD79</accession>
<dbReference type="AlphaFoldDB" id="A0AAN4ZD79"/>
<proteinExistence type="predicted"/>
<evidence type="ECO:0000256" key="1">
    <source>
        <dbReference type="ARBA" id="ARBA00022771"/>
    </source>
</evidence>
<feature type="non-terminal residue" evidence="6">
    <location>
        <position position="1"/>
    </location>
</feature>
<feature type="region of interest" description="Disordered" evidence="4">
    <location>
        <begin position="1"/>
        <end position="23"/>
    </location>
</feature>
<reference evidence="7" key="1">
    <citation type="submission" date="2022-10" db="EMBL/GenBank/DDBJ databases">
        <title>Genome assembly of Pristionchus species.</title>
        <authorList>
            <person name="Yoshida K."/>
            <person name="Sommer R.J."/>
        </authorList>
    </citation>
    <scope>NUCLEOTIDE SEQUENCE [LARGE SCALE GENOMIC DNA]</scope>
    <source>
        <strain evidence="7">RS5460</strain>
    </source>
</reference>
<dbReference type="Pfam" id="PF13920">
    <property type="entry name" value="zf-C3HC4_3"/>
    <property type="match status" value="1"/>
</dbReference>
<dbReference type="Gene3D" id="3.30.40.10">
    <property type="entry name" value="Zinc/RING finger domain, C3HC4 (zinc finger)"/>
    <property type="match status" value="1"/>
</dbReference>
<gene>
    <name evidence="6" type="ORF">PMAYCL1PPCAC_08019</name>
</gene>
<comment type="caution">
    <text evidence="6">The sequence shown here is derived from an EMBL/GenBank/DDBJ whole genome shotgun (WGS) entry which is preliminary data.</text>
</comment>
<feature type="domain" description="RING-type" evidence="5">
    <location>
        <begin position="28"/>
        <end position="68"/>
    </location>
</feature>
<dbReference type="SMART" id="SM00184">
    <property type="entry name" value="RING"/>
    <property type="match status" value="1"/>
</dbReference>
<keyword evidence="1 3" id="KW-0863">Zinc-finger</keyword>